<dbReference type="InterPro" id="IPR002423">
    <property type="entry name" value="Cpn60/GroEL/TCP-1"/>
</dbReference>
<organism evidence="6 7">
    <name type="scientific">Prunus mume</name>
    <name type="common">Japanese apricot</name>
    <name type="synonym">Armeniaca mume</name>
    <dbReference type="NCBI Taxonomy" id="102107"/>
    <lineage>
        <taxon>Eukaryota</taxon>
        <taxon>Viridiplantae</taxon>
        <taxon>Streptophyta</taxon>
        <taxon>Embryophyta</taxon>
        <taxon>Tracheophyta</taxon>
        <taxon>Spermatophyta</taxon>
        <taxon>Magnoliopsida</taxon>
        <taxon>eudicotyledons</taxon>
        <taxon>Gunneridae</taxon>
        <taxon>Pentapetalae</taxon>
        <taxon>rosids</taxon>
        <taxon>fabids</taxon>
        <taxon>Rosales</taxon>
        <taxon>Rosaceae</taxon>
        <taxon>Amygdaloideae</taxon>
        <taxon>Amygdaleae</taxon>
        <taxon>Prunus</taxon>
    </lineage>
</organism>
<evidence type="ECO:0000256" key="3">
    <source>
        <dbReference type="ARBA" id="ARBA00022840"/>
    </source>
</evidence>
<dbReference type="NCBIfam" id="NF009488">
    <property type="entry name" value="PRK12850.1"/>
    <property type="match status" value="1"/>
</dbReference>
<reference evidence="7" key="2">
    <citation type="submission" date="2025-08" db="UniProtKB">
        <authorList>
            <consortium name="RefSeq"/>
        </authorList>
    </citation>
    <scope>IDENTIFICATION</scope>
</reference>
<dbReference type="SUPFAM" id="SSF52029">
    <property type="entry name" value="GroEL apical domain-like"/>
    <property type="match status" value="1"/>
</dbReference>
<dbReference type="InterPro" id="IPR001844">
    <property type="entry name" value="Cpn60/GroEL"/>
</dbReference>
<dbReference type="HAMAP" id="MF_00600">
    <property type="entry name" value="CH60"/>
    <property type="match status" value="1"/>
</dbReference>
<dbReference type="SUPFAM" id="SSF48592">
    <property type="entry name" value="GroEL equatorial domain-like"/>
    <property type="match status" value="1"/>
</dbReference>
<keyword evidence="6" id="KW-1185">Reference proteome</keyword>
<keyword evidence="3" id="KW-0067">ATP-binding</keyword>
<evidence type="ECO:0000256" key="4">
    <source>
        <dbReference type="ARBA" id="ARBA00023186"/>
    </source>
</evidence>
<dbReference type="InterPro" id="IPR018370">
    <property type="entry name" value="Chaperonin_Cpn60_CS"/>
</dbReference>
<accession>A0ABM0P897</accession>
<dbReference type="NCBIfam" id="NF000592">
    <property type="entry name" value="PRK00013.1"/>
    <property type="match status" value="1"/>
</dbReference>
<evidence type="ECO:0000256" key="5">
    <source>
        <dbReference type="RuleBase" id="RU000418"/>
    </source>
</evidence>
<dbReference type="NCBIfam" id="NF009489">
    <property type="entry name" value="PRK12851.1"/>
    <property type="match status" value="1"/>
</dbReference>
<sequence>MYRFAGSLASKARLARNCTQQIGSSLISRRNYAAKDIKFGVEARALMLKGVEELADAVKVTMGPKGRNVVLEQSFGAPKVTKDGVTVAKSIEFRDKVKNIGASLVKQVANATNDAAGDGTTCATVLTRAIFTEGCKSVAAGMNAMDLRRGISMAVDSVVTNLKSRARMISTSEEIAQVGTISANGEREIGELIAKAMEKVGKEGVITIADGKTLYNELEVVEGMKLDRGYISPYFITNPKNQKCELEDPLVLIHEKKISNLNSIVKILELALKKQRPLLIVAEDVESEALATLIINKLRAGIKVCAIKAPGFGENRKANLQDLAILTGGEVITEELGLNLDKVGVETLGTCKRVTISKDDTVILDGAGDKKAIEERCEQLRSSIELSTSDYIGGASEAEVSEKKDRVTDALNATKAAVEEGIVPGGGAALLYASKELDKLATANFDQKIGVQIIQNALKMPVSTIASNAGVEGAVVVGKLLEQDNPDLGYDAAKGEYVDMIKAGIIDPLKVIRTALVDAASVSSLMTTTEAVVVELPKDEKETPGMGGGMGGMDY</sequence>
<evidence type="ECO:0000256" key="2">
    <source>
        <dbReference type="ARBA" id="ARBA00022741"/>
    </source>
</evidence>
<keyword evidence="2" id="KW-0547">Nucleotide-binding</keyword>
<dbReference type="RefSeq" id="XP_008235753.1">
    <property type="nucleotide sequence ID" value="XM_008237531.2"/>
</dbReference>
<dbReference type="SUPFAM" id="SSF54849">
    <property type="entry name" value="GroEL-intermediate domain like"/>
    <property type="match status" value="2"/>
</dbReference>
<dbReference type="PROSITE" id="PS00296">
    <property type="entry name" value="CHAPERONINS_CPN60"/>
    <property type="match status" value="1"/>
</dbReference>
<dbReference type="Gene3D" id="1.10.560.10">
    <property type="entry name" value="GroEL-like equatorial domain"/>
    <property type="match status" value="1"/>
</dbReference>
<dbReference type="Gene3D" id="3.30.260.10">
    <property type="entry name" value="TCP-1-like chaperonin intermediate domain"/>
    <property type="match status" value="1"/>
</dbReference>
<dbReference type="InterPro" id="IPR027409">
    <property type="entry name" value="GroEL-like_apical_dom_sf"/>
</dbReference>
<dbReference type="NCBIfam" id="NF009487">
    <property type="entry name" value="PRK12849.1"/>
    <property type="match status" value="1"/>
</dbReference>
<dbReference type="CDD" id="cd03344">
    <property type="entry name" value="GroEL"/>
    <property type="match status" value="1"/>
</dbReference>
<evidence type="ECO:0000313" key="7">
    <source>
        <dbReference type="RefSeq" id="XP_008235753.1"/>
    </source>
</evidence>
<dbReference type="Proteomes" id="UP000694861">
    <property type="component" value="Linkage group LG6"/>
</dbReference>
<dbReference type="NCBIfam" id="TIGR02348">
    <property type="entry name" value="GroEL"/>
    <property type="match status" value="1"/>
</dbReference>
<gene>
    <name evidence="7" type="primary">LOC103334552</name>
</gene>
<dbReference type="GeneID" id="103334552"/>
<dbReference type="InterPro" id="IPR027413">
    <property type="entry name" value="GROEL-like_equatorial_sf"/>
</dbReference>
<evidence type="ECO:0000313" key="6">
    <source>
        <dbReference type="Proteomes" id="UP000694861"/>
    </source>
</evidence>
<reference evidence="6" key="1">
    <citation type="journal article" date="2012" name="Nat. Commun.">
        <title>The genome of Prunus mume.</title>
        <authorList>
            <person name="Zhang Q."/>
            <person name="Chen W."/>
            <person name="Sun L."/>
            <person name="Zhao F."/>
            <person name="Huang B."/>
            <person name="Yang W."/>
            <person name="Tao Y."/>
            <person name="Wang J."/>
            <person name="Yuan Z."/>
            <person name="Fan G."/>
            <person name="Xing Z."/>
            <person name="Han C."/>
            <person name="Pan H."/>
            <person name="Zhong X."/>
            <person name="Shi W."/>
            <person name="Liang X."/>
            <person name="Du D."/>
            <person name="Sun F."/>
            <person name="Xu Z."/>
            <person name="Hao R."/>
            <person name="Lv T."/>
            <person name="Lv Y."/>
            <person name="Zheng Z."/>
            <person name="Sun M."/>
            <person name="Luo L."/>
            <person name="Cai M."/>
            <person name="Gao Y."/>
            <person name="Wang J."/>
            <person name="Yin Y."/>
            <person name="Xu X."/>
            <person name="Cheng T."/>
            <person name="Wang J."/>
        </authorList>
    </citation>
    <scope>NUCLEOTIDE SEQUENCE [LARGE SCALE GENOMIC DNA]</scope>
</reference>
<evidence type="ECO:0000256" key="1">
    <source>
        <dbReference type="ARBA" id="ARBA00006607"/>
    </source>
</evidence>
<dbReference type="InterPro" id="IPR027410">
    <property type="entry name" value="TCP-1-like_intermed_sf"/>
</dbReference>
<comment type="similarity">
    <text evidence="1 5">Belongs to the chaperonin (HSP60) family.</text>
</comment>
<protein>
    <submittedName>
        <fullName evidence="7">Chaperonin CPN60-2, mitochondrial-like</fullName>
    </submittedName>
</protein>
<dbReference type="Gene3D" id="3.50.7.10">
    <property type="entry name" value="GroEL"/>
    <property type="match status" value="1"/>
</dbReference>
<dbReference type="PANTHER" id="PTHR45633">
    <property type="entry name" value="60 KDA HEAT SHOCK PROTEIN, MITOCHONDRIAL"/>
    <property type="match status" value="1"/>
</dbReference>
<proteinExistence type="inferred from homology"/>
<dbReference type="Pfam" id="PF00118">
    <property type="entry name" value="Cpn60_TCP1"/>
    <property type="match status" value="1"/>
</dbReference>
<name>A0ABM0P897_PRUMU</name>
<dbReference type="PRINTS" id="PR00298">
    <property type="entry name" value="CHAPERONIN60"/>
</dbReference>
<keyword evidence="4" id="KW-0143">Chaperone</keyword>